<keyword evidence="3" id="KW-1185">Reference proteome</keyword>
<dbReference type="RefSeq" id="WP_150677716.1">
    <property type="nucleotide sequence ID" value="NZ_CABPSK010000001.1"/>
</dbReference>
<evidence type="ECO:0008006" key="4">
    <source>
        <dbReference type="Google" id="ProtNLM"/>
    </source>
</evidence>
<protein>
    <recommendedName>
        <fullName evidence="4">Phage-related membrane protein</fullName>
    </recommendedName>
</protein>
<sequence>MKVTLQRIFCAGKHAACGVALGTAPFLARAESDVTEMAKSVSLDSTIGAILAIGITLATVYATLRGAKIVLSVLKGG</sequence>
<dbReference type="Proteomes" id="UP000366945">
    <property type="component" value="Unassembled WGS sequence"/>
</dbReference>
<gene>
    <name evidence="2" type="ORF">PPN31114_00279</name>
</gene>
<dbReference type="EMBL" id="CABPSK010000001">
    <property type="protein sequence ID" value="VVD64577.1"/>
    <property type="molecule type" value="Genomic_DNA"/>
</dbReference>
<proteinExistence type="predicted"/>
<organism evidence="2 3">
    <name type="scientific">Pandoraea pneumonica</name>
    <dbReference type="NCBI Taxonomy" id="2508299"/>
    <lineage>
        <taxon>Bacteria</taxon>
        <taxon>Pseudomonadati</taxon>
        <taxon>Pseudomonadota</taxon>
        <taxon>Betaproteobacteria</taxon>
        <taxon>Burkholderiales</taxon>
        <taxon>Burkholderiaceae</taxon>
        <taxon>Pandoraea</taxon>
    </lineage>
</organism>
<name>A0A5E4RMQ3_9BURK</name>
<feature type="transmembrane region" description="Helical" evidence="1">
    <location>
        <begin position="46"/>
        <end position="64"/>
    </location>
</feature>
<evidence type="ECO:0000256" key="1">
    <source>
        <dbReference type="SAM" id="Phobius"/>
    </source>
</evidence>
<keyword evidence="1" id="KW-0812">Transmembrane</keyword>
<keyword evidence="1" id="KW-1133">Transmembrane helix</keyword>
<dbReference type="GeneID" id="300402352"/>
<accession>A0A5E4RMQ3</accession>
<evidence type="ECO:0000313" key="2">
    <source>
        <dbReference type="EMBL" id="VVD64577.1"/>
    </source>
</evidence>
<dbReference type="AlphaFoldDB" id="A0A5E4RMQ3"/>
<reference evidence="2 3" key="1">
    <citation type="submission" date="2019-08" db="EMBL/GenBank/DDBJ databases">
        <authorList>
            <person name="Peeters C."/>
        </authorList>
    </citation>
    <scope>NUCLEOTIDE SEQUENCE [LARGE SCALE GENOMIC DNA]</scope>
    <source>
        <strain evidence="2 3">LMG 31114</strain>
    </source>
</reference>
<keyword evidence="1" id="KW-0472">Membrane</keyword>
<evidence type="ECO:0000313" key="3">
    <source>
        <dbReference type="Proteomes" id="UP000366945"/>
    </source>
</evidence>